<dbReference type="Pfam" id="PF11877">
    <property type="entry name" value="DUF3397"/>
    <property type="match status" value="1"/>
</dbReference>
<proteinExistence type="predicted"/>
<evidence type="ECO:0000313" key="2">
    <source>
        <dbReference type="Proteomes" id="UP000223559"/>
    </source>
</evidence>
<dbReference type="OrthoDB" id="2299708at2"/>
<dbReference type="EMBL" id="CP017697">
    <property type="protein sequence ID" value="ATO43568.1"/>
    <property type="molecule type" value="Genomic_DNA"/>
</dbReference>
<reference evidence="1 2" key="1">
    <citation type="submission" date="2016-10" db="EMBL/GenBank/DDBJ databases">
        <title>The whole genome sequencing and assembly of L. cotyniformis subsp. torquens DSM 20004 strain.</title>
        <authorList>
            <person name="Park M.-K."/>
            <person name="Lee Y.-J."/>
            <person name="Yi H."/>
            <person name="Bahn Y.-S."/>
            <person name="Kim J.F."/>
            <person name="Lee D.-W."/>
        </authorList>
    </citation>
    <scope>NUCLEOTIDE SEQUENCE [LARGE SCALE GENOMIC DNA]</scope>
    <source>
        <strain evidence="1 2">DSM 20004</strain>
    </source>
</reference>
<dbReference type="InterPro" id="IPR024515">
    <property type="entry name" value="DUF3397"/>
</dbReference>
<dbReference type="KEGG" id="lcy:LC20004_06455"/>
<dbReference type="AlphaFoldDB" id="A0A2D1KN90"/>
<evidence type="ECO:0000313" key="1">
    <source>
        <dbReference type="EMBL" id="ATO43568.1"/>
    </source>
</evidence>
<protein>
    <submittedName>
        <fullName evidence="1">Uncharacterized protein</fullName>
    </submittedName>
</protein>
<gene>
    <name evidence="1" type="ORF">LC20004_06455</name>
</gene>
<sequence length="110" mass="12754">MLVLGLLMPVIGLIIGGVLHKTHIKWRMTPIDWLTLSLLIASDILILVRYHYQAISLLIMILAFVAICVAIGLAWRRGEILYHTFFKLWWRLLFIPSILAYLVLIVLQWC</sequence>
<organism evidence="1 2">
    <name type="scientific">Loigolactobacillus coryniformis subsp. torquens DSM 20004 = KCTC 3535</name>
    <dbReference type="NCBI Taxonomy" id="1423822"/>
    <lineage>
        <taxon>Bacteria</taxon>
        <taxon>Bacillati</taxon>
        <taxon>Bacillota</taxon>
        <taxon>Bacilli</taxon>
        <taxon>Lactobacillales</taxon>
        <taxon>Lactobacillaceae</taxon>
        <taxon>Loigolactobacillus</taxon>
    </lineage>
</organism>
<keyword evidence="2" id="KW-1185">Reference proteome</keyword>
<accession>A0A2D1KN90</accession>
<name>A0A2D1KN90_9LACO</name>
<dbReference type="Proteomes" id="UP000223559">
    <property type="component" value="Chromosome"/>
</dbReference>